<dbReference type="EMBL" id="VFNX01000002">
    <property type="protein sequence ID" value="TQK86431.1"/>
    <property type="molecule type" value="Genomic_DNA"/>
</dbReference>
<comment type="caution">
    <text evidence="1">The sequence shown here is derived from an EMBL/GenBank/DDBJ whole genome shotgun (WGS) entry which is preliminary data.</text>
</comment>
<sequence>MNRPLRRHAGPPQWPSYRGTSHFVGVSPSGAVTVYVDPSLGAQGLQNATDLVSDADRVFKLNNTIFDTAGTPVSVIIFALGGVTDGSGGADHMGCTFQNGGAIEVDASFGNSARVSGLFEAELSECAMNGRLCGLSTGEALSRWCAAVASDNALVDFATAPFWAENGMRNFVDRTDDTDTNPISNGCGVAFISWLASLGHKLPQIAQAMVALGDAGTLAALYADLTGHPKDQAWSEFKLAIKGLVDGVTSDDPFGAFPAM</sequence>
<name>A0A542THV1_9ACTN</name>
<keyword evidence="2" id="KW-1185">Reference proteome</keyword>
<evidence type="ECO:0000313" key="2">
    <source>
        <dbReference type="Proteomes" id="UP000318103"/>
    </source>
</evidence>
<gene>
    <name evidence="1" type="ORF">FB563_6561</name>
</gene>
<dbReference type="AlphaFoldDB" id="A0A542THV1"/>
<dbReference type="Proteomes" id="UP000318103">
    <property type="component" value="Unassembled WGS sequence"/>
</dbReference>
<organism evidence="1 2">
    <name type="scientific">Streptomyces puniciscabiei</name>
    <dbReference type="NCBI Taxonomy" id="164348"/>
    <lineage>
        <taxon>Bacteria</taxon>
        <taxon>Bacillati</taxon>
        <taxon>Actinomycetota</taxon>
        <taxon>Actinomycetes</taxon>
        <taxon>Kitasatosporales</taxon>
        <taxon>Streptomycetaceae</taxon>
        <taxon>Streptomyces</taxon>
    </lineage>
</organism>
<accession>A0A542THV1</accession>
<proteinExistence type="predicted"/>
<protein>
    <submittedName>
        <fullName evidence="1">Uncharacterized protein</fullName>
    </submittedName>
</protein>
<reference evidence="1 2" key="1">
    <citation type="submission" date="2019-06" db="EMBL/GenBank/DDBJ databases">
        <title>Sequencing the genomes of 1000 actinobacteria strains.</title>
        <authorList>
            <person name="Klenk H.-P."/>
        </authorList>
    </citation>
    <scope>NUCLEOTIDE SEQUENCE [LARGE SCALE GENOMIC DNA]</scope>
    <source>
        <strain evidence="1 2">DSM 41929</strain>
    </source>
</reference>
<evidence type="ECO:0000313" key="1">
    <source>
        <dbReference type="EMBL" id="TQK86431.1"/>
    </source>
</evidence>